<dbReference type="Proteomes" id="UP001589645">
    <property type="component" value="Unassembled WGS sequence"/>
</dbReference>
<dbReference type="InterPro" id="IPR036513">
    <property type="entry name" value="STAS_dom_sf"/>
</dbReference>
<feature type="domain" description="STAS" evidence="6">
    <location>
        <begin position="435"/>
        <end position="548"/>
    </location>
</feature>
<dbReference type="PROSITE" id="PS50801">
    <property type="entry name" value="STAS"/>
    <property type="match status" value="1"/>
</dbReference>
<feature type="transmembrane region" description="Helical" evidence="5">
    <location>
        <begin position="345"/>
        <end position="364"/>
    </location>
</feature>
<evidence type="ECO:0000313" key="7">
    <source>
        <dbReference type="EMBL" id="MFB9136765.1"/>
    </source>
</evidence>
<reference evidence="7 8" key="1">
    <citation type="submission" date="2024-09" db="EMBL/GenBank/DDBJ databases">
        <authorList>
            <person name="Sun Q."/>
            <person name="Mori K."/>
        </authorList>
    </citation>
    <scope>NUCLEOTIDE SEQUENCE [LARGE SCALE GENOMIC DNA]</scope>
    <source>
        <strain evidence="7 8">CECT 8064</strain>
    </source>
</reference>
<evidence type="ECO:0000256" key="5">
    <source>
        <dbReference type="SAM" id="Phobius"/>
    </source>
</evidence>
<dbReference type="RefSeq" id="WP_390195219.1">
    <property type="nucleotide sequence ID" value="NZ_JBHMEP010000007.1"/>
</dbReference>
<sequence>MKIWFPWLGHVTPTTFRADILAALTGASLAIPQGVAFATIAGLPPEYGFYCALVAPVIAIVLGSSWHMVCGPTTAISALLFSALQSDFAVGSAEFIQAAITLTFIAGLVQVALGIARLGSVTHFVSHAVMAGFITGAAILIILSQVKYALAIDLPRPEQFIDYLQLLPTQLMHTDYYALAVSGVTMISAIIIKKIHAALPHYLIALVLGSLIGAYFQSQGADLVTVGRLPGVIPPFSAPNLSVPLIQQIAPGAVAIAFVGLLEAASIAKAISLKTEQKLDANREFIGQGLSNVVGSFFSSYMSSGSFTRSGVNVESGAKTPLAVIFMSLFLFVILQTIAPLFAHLPLSAMASIIILVGWRLIAFEEIRFYLRRSKTETAIAATTLFGTLLVSLEFGLYAGIGLSLALFLKQSIKPTVRILAPMKTEQGTYFHNTKRFNLTTCPQIHFISLDGPVFFGAVDYLEKRFEHIQQHDDKPHWIVLGIGISDIDMHGSHMLTEVVHSKQRSNGNAHFVVRSFWKRQRLETFGFIHQVGENNVYPAKGIAIEEVVPQLDQSICQHCDKKIFAECPGK</sequence>
<evidence type="ECO:0000256" key="1">
    <source>
        <dbReference type="ARBA" id="ARBA00004141"/>
    </source>
</evidence>
<comment type="caution">
    <text evidence="7">The sequence shown here is derived from an EMBL/GenBank/DDBJ whole genome shotgun (WGS) entry which is preliminary data.</text>
</comment>
<dbReference type="Pfam" id="PF00916">
    <property type="entry name" value="Sulfate_transp"/>
    <property type="match status" value="1"/>
</dbReference>
<feature type="transmembrane region" description="Helical" evidence="5">
    <location>
        <begin position="322"/>
        <end position="339"/>
    </location>
</feature>
<evidence type="ECO:0000256" key="4">
    <source>
        <dbReference type="ARBA" id="ARBA00023136"/>
    </source>
</evidence>
<dbReference type="EMBL" id="JBHMEP010000007">
    <property type="protein sequence ID" value="MFB9136765.1"/>
    <property type="molecule type" value="Genomic_DNA"/>
</dbReference>
<accession>A0ABV5HS39</accession>
<dbReference type="CDD" id="cd07042">
    <property type="entry name" value="STAS_SulP_like_sulfate_transporter"/>
    <property type="match status" value="1"/>
</dbReference>
<keyword evidence="4 5" id="KW-0472">Membrane</keyword>
<evidence type="ECO:0000259" key="6">
    <source>
        <dbReference type="PROSITE" id="PS50801"/>
    </source>
</evidence>
<feature type="transmembrane region" description="Helical" evidence="5">
    <location>
        <begin position="199"/>
        <end position="216"/>
    </location>
</feature>
<dbReference type="SUPFAM" id="SSF52091">
    <property type="entry name" value="SpoIIaa-like"/>
    <property type="match status" value="1"/>
</dbReference>
<name>A0ABV5HS39_9VIBR</name>
<feature type="transmembrane region" description="Helical" evidence="5">
    <location>
        <begin position="128"/>
        <end position="150"/>
    </location>
</feature>
<keyword evidence="3 5" id="KW-1133">Transmembrane helix</keyword>
<feature type="transmembrane region" description="Helical" evidence="5">
    <location>
        <begin position="176"/>
        <end position="192"/>
    </location>
</feature>
<dbReference type="PANTHER" id="PTHR11814">
    <property type="entry name" value="SULFATE TRANSPORTER"/>
    <property type="match status" value="1"/>
</dbReference>
<feature type="transmembrane region" description="Helical" evidence="5">
    <location>
        <begin position="95"/>
        <end position="116"/>
    </location>
</feature>
<proteinExistence type="predicted"/>
<evidence type="ECO:0000256" key="2">
    <source>
        <dbReference type="ARBA" id="ARBA00022692"/>
    </source>
</evidence>
<keyword evidence="8" id="KW-1185">Reference proteome</keyword>
<feature type="transmembrane region" description="Helical" evidence="5">
    <location>
        <begin position="20"/>
        <end position="40"/>
    </location>
</feature>
<evidence type="ECO:0000313" key="8">
    <source>
        <dbReference type="Proteomes" id="UP001589645"/>
    </source>
</evidence>
<feature type="transmembrane region" description="Helical" evidence="5">
    <location>
        <begin position="249"/>
        <end position="268"/>
    </location>
</feature>
<keyword evidence="2 5" id="KW-0812">Transmembrane</keyword>
<feature type="transmembrane region" description="Helical" evidence="5">
    <location>
        <begin position="385"/>
        <end position="409"/>
    </location>
</feature>
<protein>
    <submittedName>
        <fullName evidence="7">SulP family inorganic anion transporter</fullName>
    </submittedName>
</protein>
<organism evidence="7 8">
    <name type="scientific">Vibrio olivae</name>
    <dbReference type="NCBI Taxonomy" id="1243002"/>
    <lineage>
        <taxon>Bacteria</taxon>
        <taxon>Pseudomonadati</taxon>
        <taxon>Pseudomonadota</taxon>
        <taxon>Gammaproteobacteria</taxon>
        <taxon>Vibrionales</taxon>
        <taxon>Vibrionaceae</taxon>
        <taxon>Vibrio</taxon>
    </lineage>
</organism>
<comment type="subcellular location">
    <subcellularLocation>
        <location evidence="1">Membrane</location>
        <topology evidence="1">Multi-pass membrane protein</topology>
    </subcellularLocation>
</comment>
<dbReference type="InterPro" id="IPR001902">
    <property type="entry name" value="SLC26A/SulP_fam"/>
</dbReference>
<feature type="transmembrane region" description="Helical" evidence="5">
    <location>
        <begin position="47"/>
        <end position="69"/>
    </location>
</feature>
<dbReference type="InterPro" id="IPR011547">
    <property type="entry name" value="SLC26A/SulP_dom"/>
</dbReference>
<dbReference type="Gene3D" id="3.30.750.24">
    <property type="entry name" value="STAS domain"/>
    <property type="match status" value="1"/>
</dbReference>
<dbReference type="InterPro" id="IPR002645">
    <property type="entry name" value="STAS_dom"/>
</dbReference>
<gene>
    <name evidence="7" type="ORF">ACFFUV_17495</name>
</gene>
<evidence type="ECO:0000256" key="3">
    <source>
        <dbReference type="ARBA" id="ARBA00022989"/>
    </source>
</evidence>